<keyword evidence="2" id="KW-1185">Reference proteome</keyword>
<name>W2SIZ5_NECAM</name>
<protein>
    <submittedName>
        <fullName evidence="1">Uncharacterized protein</fullName>
    </submittedName>
</protein>
<sequence>RFSLRVTHILIQKAEQSVRHHPRRVFLAPRLREVRPVFPRISRLDIFWKNSRSCAQHRHRLLQECLSHRRTTQRSRLVVNTTLKIKTHTHLMMSIRKDNIHQMLSTYNNLLLNETIGG</sequence>
<organism evidence="1 2">
    <name type="scientific">Necator americanus</name>
    <name type="common">Human hookworm</name>
    <dbReference type="NCBI Taxonomy" id="51031"/>
    <lineage>
        <taxon>Eukaryota</taxon>
        <taxon>Metazoa</taxon>
        <taxon>Ecdysozoa</taxon>
        <taxon>Nematoda</taxon>
        <taxon>Chromadorea</taxon>
        <taxon>Rhabditida</taxon>
        <taxon>Rhabditina</taxon>
        <taxon>Rhabditomorpha</taxon>
        <taxon>Strongyloidea</taxon>
        <taxon>Ancylostomatidae</taxon>
        <taxon>Bunostominae</taxon>
        <taxon>Necator</taxon>
    </lineage>
</organism>
<dbReference type="CTD" id="25355632"/>
<dbReference type="Proteomes" id="UP000053676">
    <property type="component" value="Unassembled WGS sequence"/>
</dbReference>
<accession>W2SIZ5</accession>
<evidence type="ECO:0000313" key="1">
    <source>
        <dbReference type="EMBL" id="ETN68821.1"/>
    </source>
</evidence>
<feature type="non-terminal residue" evidence="1">
    <location>
        <position position="1"/>
    </location>
</feature>
<proteinExistence type="predicted"/>
<gene>
    <name evidence="1" type="ORF">NECAME_15606</name>
</gene>
<dbReference type="GeneID" id="25355632"/>
<dbReference type="KEGG" id="nai:NECAME_15606"/>
<dbReference type="EMBL" id="KI669194">
    <property type="protein sequence ID" value="ETN68821.1"/>
    <property type="molecule type" value="Genomic_DNA"/>
</dbReference>
<evidence type="ECO:0000313" key="2">
    <source>
        <dbReference type="Proteomes" id="UP000053676"/>
    </source>
</evidence>
<dbReference type="AlphaFoldDB" id="W2SIZ5"/>
<reference evidence="2" key="1">
    <citation type="journal article" date="2014" name="Nat. Genet.">
        <title>Genome of the human hookworm Necator americanus.</title>
        <authorList>
            <person name="Tang Y.T."/>
            <person name="Gao X."/>
            <person name="Rosa B.A."/>
            <person name="Abubucker S."/>
            <person name="Hallsworth-Pepin K."/>
            <person name="Martin J."/>
            <person name="Tyagi R."/>
            <person name="Heizer E."/>
            <person name="Zhang X."/>
            <person name="Bhonagiri-Palsikar V."/>
            <person name="Minx P."/>
            <person name="Warren W.C."/>
            <person name="Wang Q."/>
            <person name="Zhan B."/>
            <person name="Hotez P.J."/>
            <person name="Sternberg P.W."/>
            <person name="Dougall A."/>
            <person name="Gaze S.T."/>
            <person name="Mulvenna J."/>
            <person name="Sotillo J."/>
            <person name="Ranganathan S."/>
            <person name="Rabelo E.M."/>
            <person name="Wilson R.K."/>
            <person name="Felgner P.L."/>
            <person name="Bethony J."/>
            <person name="Hawdon J.M."/>
            <person name="Gasser R.B."/>
            <person name="Loukas A."/>
            <person name="Mitreva M."/>
        </authorList>
    </citation>
    <scope>NUCLEOTIDE SEQUENCE [LARGE SCALE GENOMIC DNA]</scope>
</reference>